<evidence type="ECO:0000313" key="10">
    <source>
        <dbReference type="EMBL" id="PPA68550.1"/>
    </source>
</evidence>
<dbReference type="GO" id="GO:0005524">
    <property type="term" value="F:ATP binding"/>
    <property type="evidence" value="ECO:0007669"/>
    <property type="project" value="UniProtKB-UniRule"/>
</dbReference>
<dbReference type="OrthoDB" id="9807403at2"/>
<comment type="domain">
    <text evidence="8">The N-terminal region contains the highly conserved SGGXDS motif, predicted to be a P-loop motif involved in ATP binding.</text>
</comment>
<dbReference type="HAMAP" id="MF_01161">
    <property type="entry name" value="tRNA_Ile_lys_synt"/>
    <property type="match status" value="1"/>
</dbReference>
<dbReference type="AlphaFoldDB" id="A0A2S5G6E6"/>
<evidence type="ECO:0000256" key="3">
    <source>
        <dbReference type="ARBA" id="ARBA00022598"/>
    </source>
</evidence>
<feature type="binding site" evidence="8">
    <location>
        <begin position="29"/>
        <end position="34"/>
    </location>
    <ligand>
        <name>ATP</name>
        <dbReference type="ChEBI" id="CHEBI:30616"/>
    </ligand>
</feature>
<dbReference type="Pfam" id="PF09179">
    <property type="entry name" value="TilS"/>
    <property type="match status" value="1"/>
</dbReference>
<dbReference type="InterPro" id="IPR011063">
    <property type="entry name" value="TilS/TtcA_N"/>
</dbReference>
<dbReference type="SUPFAM" id="SSF82829">
    <property type="entry name" value="MesJ substrate recognition domain-like"/>
    <property type="match status" value="1"/>
</dbReference>
<dbReference type="NCBIfam" id="TIGR02433">
    <property type="entry name" value="lysidine_TilS_C"/>
    <property type="match status" value="1"/>
</dbReference>
<evidence type="ECO:0000256" key="5">
    <source>
        <dbReference type="ARBA" id="ARBA00022741"/>
    </source>
</evidence>
<feature type="domain" description="Lysidine-tRNA(Ile) synthetase C-terminal" evidence="9">
    <location>
        <begin position="386"/>
        <end position="461"/>
    </location>
</feature>
<evidence type="ECO:0000256" key="8">
    <source>
        <dbReference type="HAMAP-Rule" id="MF_01161"/>
    </source>
</evidence>
<keyword evidence="6 8" id="KW-0067">ATP-binding</keyword>
<keyword evidence="3 8" id="KW-0436">Ligase</keyword>
<dbReference type="EMBL" id="PREZ01000011">
    <property type="protein sequence ID" value="PPA68550.1"/>
    <property type="molecule type" value="Genomic_DNA"/>
</dbReference>
<dbReference type="PANTHER" id="PTHR43033:SF1">
    <property type="entry name" value="TRNA(ILE)-LYSIDINE SYNTHASE-RELATED"/>
    <property type="match status" value="1"/>
</dbReference>
<name>A0A2S5G6E6_9BACL</name>
<keyword evidence="2 8" id="KW-0963">Cytoplasm</keyword>
<reference evidence="10 11" key="1">
    <citation type="submission" date="2018-02" db="EMBL/GenBank/DDBJ databases">
        <title>Jeotgalibacillus proteolyticum sp. nov. a protease producing bacterium isolated from ocean sediments of Laizhou Bay.</title>
        <authorList>
            <person name="Li Y."/>
        </authorList>
    </citation>
    <scope>NUCLEOTIDE SEQUENCE [LARGE SCALE GENOMIC DNA]</scope>
    <source>
        <strain evidence="10 11">22-7</strain>
    </source>
</reference>
<dbReference type="GO" id="GO:0005737">
    <property type="term" value="C:cytoplasm"/>
    <property type="evidence" value="ECO:0007669"/>
    <property type="project" value="UniProtKB-SubCell"/>
</dbReference>
<evidence type="ECO:0000256" key="2">
    <source>
        <dbReference type="ARBA" id="ARBA00022490"/>
    </source>
</evidence>
<comment type="similarity">
    <text evidence="8">Belongs to the tRNA(Ile)-lysidine synthase family.</text>
</comment>
<dbReference type="PANTHER" id="PTHR43033">
    <property type="entry name" value="TRNA(ILE)-LYSIDINE SYNTHASE-RELATED"/>
    <property type="match status" value="1"/>
</dbReference>
<dbReference type="InterPro" id="IPR012796">
    <property type="entry name" value="Lysidine-tRNA-synth_C"/>
</dbReference>
<comment type="caution">
    <text evidence="10">The sequence shown here is derived from an EMBL/GenBank/DDBJ whole genome shotgun (WGS) entry which is preliminary data.</text>
</comment>
<dbReference type="Pfam" id="PF01171">
    <property type="entry name" value="ATP_bind_3"/>
    <property type="match status" value="1"/>
</dbReference>
<accession>A0A2S5G6E6</accession>
<comment type="function">
    <text evidence="8">Ligates lysine onto the cytidine present at position 34 of the AUA codon-specific tRNA(Ile) that contains the anticodon CAU, in an ATP-dependent manner. Cytidine is converted to lysidine, thus changing the amino acid specificity of the tRNA from methionine to isoleucine.</text>
</comment>
<dbReference type="RefSeq" id="WP_104059837.1">
    <property type="nucleotide sequence ID" value="NZ_PREZ01000011.1"/>
</dbReference>
<dbReference type="Proteomes" id="UP000239047">
    <property type="component" value="Unassembled WGS sequence"/>
</dbReference>
<protein>
    <recommendedName>
        <fullName evidence="8">tRNA(Ile)-lysidine synthase</fullName>
        <ecNumber evidence="8">6.3.4.19</ecNumber>
    </recommendedName>
    <alternativeName>
        <fullName evidence="8">tRNA(Ile)-2-lysyl-cytidine synthase</fullName>
    </alternativeName>
    <alternativeName>
        <fullName evidence="8">tRNA(Ile)-lysidine synthetase</fullName>
    </alternativeName>
</protein>
<evidence type="ECO:0000313" key="11">
    <source>
        <dbReference type="Proteomes" id="UP000239047"/>
    </source>
</evidence>
<dbReference type="GO" id="GO:0006400">
    <property type="term" value="P:tRNA modification"/>
    <property type="evidence" value="ECO:0007669"/>
    <property type="project" value="UniProtKB-UniRule"/>
</dbReference>
<dbReference type="SUPFAM" id="SSF52402">
    <property type="entry name" value="Adenine nucleotide alpha hydrolases-like"/>
    <property type="match status" value="1"/>
</dbReference>
<dbReference type="InterPro" id="IPR012795">
    <property type="entry name" value="tRNA_Ile_lys_synt_N"/>
</dbReference>
<dbReference type="Gene3D" id="3.40.50.620">
    <property type="entry name" value="HUPs"/>
    <property type="match status" value="1"/>
</dbReference>
<dbReference type="CDD" id="cd01992">
    <property type="entry name" value="TilS_N"/>
    <property type="match status" value="1"/>
</dbReference>
<dbReference type="InterPro" id="IPR012094">
    <property type="entry name" value="tRNA_Ile_lys_synt"/>
</dbReference>
<dbReference type="Pfam" id="PF11734">
    <property type="entry name" value="TilS_C"/>
    <property type="match status" value="1"/>
</dbReference>
<dbReference type="NCBIfam" id="TIGR02432">
    <property type="entry name" value="lysidine_TilS_N"/>
    <property type="match status" value="1"/>
</dbReference>
<dbReference type="Gene3D" id="3.30.465.60">
    <property type="match status" value="1"/>
</dbReference>
<evidence type="ECO:0000259" key="9">
    <source>
        <dbReference type="SMART" id="SM00977"/>
    </source>
</evidence>
<evidence type="ECO:0000256" key="1">
    <source>
        <dbReference type="ARBA" id="ARBA00004496"/>
    </source>
</evidence>
<evidence type="ECO:0000256" key="4">
    <source>
        <dbReference type="ARBA" id="ARBA00022694"/>
    </source>
</evidence>
<sequence length="466" mass="52899">MNRFSTKVRSYIDEHSLFTQGEKIIVAVSGGPDSMALLHYLLNEAGMALQIEAAHVDHLLRGEESAADASFVQGFCQTQGIPCHITNVNVKEKMSESGIGLQEAAREMRYSFLKEVMKRAGASKLVLGHHADDQIETVLFRLIRGSTMKGRAGILPKRTFGPGELVRPLLMVTKEEIEQYCEHHRIKVRRDPSNEKDDYTRNRLRNHVIPLLKEENPSLHEQIIRYTEEMLEDERFMEEKTKECLPACIIHQKNQYIKLDQQKWSEVAPPLQRRMIHLILNYLYAKVPTSLTSTHTSAIKKLLLQKHPSGELHLPEGLLVKRSYSTAVFEFAPSNSASPFRYQLDIGQTIKLPSGAYVTAAEGLVEGLPERADFCRLELSQTAWPLTVRTRKDGDRIELKGLDGPKKIKKIFIDEKVPVDLRGQWPIITDASGRVLWIPGMRTAKAAVKPKDGSRAYTLIHYKDNF</sequence>
<dbReference type="EC" id="6.3.4.19" evidence="8"/>
<comment type="catalytic activity">
    <reaction evidence="7 8">
        <text>cytidine(34) in tRNA(Ile2) + L-lysine + ATP = lysidine(34) in tRNA(Ile2) + AMP + diphosphate + H(+)</text>
        <dbReference type="Rhea" id="RHEA:43744"/>
        <dbReference type="Rhea" id="RHEA-COMP:10625"/>
        <dbReference type="Rhea" id="RHEA-COMP:10670"/>
        <dbReference type="ChEBI" id="CHEBI:15378"/>
        <dbReference type="ChEBI" id="CHEBI:30616"/>
        <dbReference type="ChEBI" id="CHEBI:32551"/>
        <dbReference type="ChEBI" id="CHEBI:33019"/>
        <dbReference type="ChEBI" id="CHEBI:82748"/>
        <dbReference type="ChEBI" id="CHEBI:83665"/>
        <dbReference type="ChEBI" id="CHEBI:456215"/>
        <dbReference type="EC" id="6.3.4.19"/>
    </reaction>
</comment>
<keyword evidence="4 8" id="KW-0819">tRNA processing</keyword>
<dbReference type="SMART" id="SM00977">
    <property type="entry name" value="TilS_C"/>
    <property type="match status" value="1"/>
</dbReference>
<organism evidence="10 11">
    <name type="scientific">Jeotgalibacillus proteolyticus</name>
    <dbReference type="NCBI Taxonomy" id="2082395"/>
    <lineage>
        <taxon>Bacteria</taxon>
        <taxon>Bacillati</taxon>
        <taxon>Bacillota</taxon>
        <taxon>Bacilli</taxon>
        <taxon>Bacillales</taxon>
        <taxon>Caryophanaceae</taxon>
        <taxon>Jeotgalibacillus</taxon>
    </lineage>
</organism>
<dbReference type="SUPFAM" id="SSF56037">
    <property type="entry name" value="PheT/TilS domain"/>
    <property type="match status" value="1"/>
</dbReference>
<gene>
    <name evidence="8 10" type="primary">tilS</name>
    <name evidence="10" type="ORF">C4B60_20570</name>
</gene>
<proteinExistence type="inferred from homology"/>
<evidence type="ECO:0000256" key="7">
    <source>
        <dbReference type="ARBA" id="ARBA00048539"/>
    </source>
</evidence>
<keyword evidence="5 8" id="KW-0547">Nucleotide-binding</keyword>
<dbReference type="GO" id="GO:0032267">
    <property type="term" value="F:tRNA(Ile)-lysidine synthase activity"/>
    <property type="evidence" value="ECO:0007669"/>
    <property type="project" value="UniProtKB-EC"/>
</dbReference>
<dbReference type="InterPro" id="IPR014729">
    <property type="entry name" value="Rossmann-like_a/b/a_fold"/>
</dbReference>
<keyword evidence="11" id="KW-1185">Reference proteome</keyword>
<dbReference type="InterPro" id="IPR015262">
    <property type="entry name" value="tRNA_Ile_lys_synt_subst-bd"/>
</dbReference>
<evidence type="ECO:0000256" key="6">
    <source>
        <dbReference type="ARBA" id="ARBA00022840"/>
    </source>
</evidence>
<comment type="subcellular location">
    <subcellularLocation>
        <location evidence="1 8">Cytoplasm</location>
    </subcellularLocation>
</comment>